<dbReference type="InterPro" id="IPR039532">
    <property type="entry name" value="TetR_C_Firmicutes"/>
</dbReference>
<keyword evidence="1 2" id="KW-0238">DNA-binding</keyword>
<evidence type="ECO:0000313" key="4">
    <source>
        <dbReference type="EMBL" id="CDC75285.1"/>
    </source>
</evidence>
<dbReference type="GO" id="GO:0003677">
    <property type="term" value="F:DNA binding"/>
    <property type="evidence" value="ECO:0007669"/>
    <property type="project" value="UniProtKB-UniRule"/>
</dbReference>
<protein>
    <submittedName>
        <fullName evidence="4">Transcriptional regulator TetR family</fullName>
    </submittedName>
</protein>
<dbReference type="PANTHER" id="PTHR43479">
    <property type="entry name" value="ACREF/ENVCD OPERON REPRESSOR-RELATED"/>
    <property type="match status" value="1"/>
</dbReference>
<dbReference type="InterPro" id="IPR001647">
    <property type="entry name" value="HTH_TetR"/>
</dbReference>
<dbReference type="PROSITE" id="PS50977">
    <property type="entry name" value="HTH_TETR_2"/>
    <property type="match status" value="1"/>
</dbReference>
<dbReference type="Pfam" id="PF14278">
    <property type="entry name" value="TetR_C_8"/>
    <property type="match status" value="1"/>
</dbReference>
<evidence type="ECO:0000259" key="3">
    <source>
        <dbReference type="PROSITE" id="PS50977"/>
    </source>
</evidence>
<reference evidence="4" key="1">
    <citation type="submission" date="2012-11" db="EMBL/GenBank/DDBJ databases">
        <title>Dependencies among metagenomic species, viruses, plasmids and units of genetic variation.</title>
        <authorList>
            <person name="Nielsen H.B."/>
            <person name="Almeida M."/>
            <person name="Juncker A.S."/>
            <person name="Rasmussen S."/>
            <person name="Li J."/>
            <person name="Sunagawa S."/>
            <person name="Plichta D."/>
            <person name="Gautier L."/>
            <person name="Le Chatelier E."/>
            <person name="Peletier E."/>
            <person name="Bonde I."/>
            <person name="Nielsen T."/>
            <person name="Manichanh C."/>
            <person name="Arumugam M."/>
            <person name="Batto J."/>
            <person name="Santos M.B.Q.D."/>
            <person name="Blom N."/>
            <person name="Borruel N."/>
            <person name="Burgdorf K.S."/>
            <person name="Boumezbeur F."/>
            <person name="Casellas F."/>
            <person name="Dore J."/>
            <person name="Guarner F."/>
            <person name="Hansen T."/>
            <person name="Hildebrand F."/>
            <person name="Kaas R.S."/>
            <person name="Kennedy S."/>
            <person name="Kristiansen K."/>
            <person name="Kultima J.R."/>
            <person name="Leonard P."/>
            <person name="Levenez F."/>
            <person name="Lund O."/>
            <person name="Moumen B."/>
            <person name="Le Paslier D."/>
            <person name="Pons N."/>
            <person name="Pedersen O."/>
            <person name="Prifti E."/>
            <person name="Qin J."/>
            <person name="Raes J."/>
            <person name="Tap J."/>
            <person name="Tims S."/>
            <person name="Ussery D.W."/>
            <person name="Yamada T."/>
            <person name="MetaHit consortium"/>
            <person name="Renault P."/>
            <person name="Sicheritz-Ponten T."/>
            <person name="Bork P."/>
            <person name="Wang J."/>
            <person name="Brunak S."/>
            <person name="Ehrlich S.D."/>
        </authorList>
    </citation>
    <scope>NUCLEOTIDE SEQUENCE [LARGE SCALE GENOMIC DNA]</scope>
</reference>
<gene>
    <name evidence="4" type="ORF">BN580_01801</name>
</gene>
<proteinExistence type="predicted"/>
<accession>R6TSX2</accession>
<sequence>MNRSESKYFATAARMDEAFLELIGKKDFAYITVKEICEKAGVNRSTFYLHYETVGDLLEESAQHIIDQFVASMPHDPVDFLEKLPDRPLDELYLITPEYLMPYLTYIKEHRRIFKATVEQASALRMIDAYQKLSRHVFIPISNRFGVPPEDQKYVLQFHISGLMAIINEWLKDDCRDSIEHIISVMQRCIHRK</sequence>
<organism evidence="4 5">
    <name type="scientific">Candidatus Colimorpha enterica</name>
    <dbReference type="NCBI Taxonomy" id="3083063"/>
    <lineage>
        <taxon>Bacteria</taxon>
        <taxon>Pseudomonadati</taxon>
        <taxon>Bacteroidota</taxon>
        <taxon>Bacteroidia</taxon>
        <taxon>Bacteroidales</taxon>
        <taxon>Candidatus Colimorpha</taxon>
    </lineage>
</organism>
<feature type="DNA-binding region" description="H-T-H motif" evidence="2">
    <location>
        <begin position="32"/>
        <end position="51"/>
    </location>
</feature>
<dbReference type="Pfam" id="PF00440">
    <property type="entry name" value="TetR_N"/>
    <property type="match status" value="1"/>
</dbReference>
<feature type="domain" description="HTH tetR-type" evidence="3">
    <location>
        <begin position="9"/>
        <end position="69"/>
    </location>
</feature>
<dbReference type="PANTHER" id="PTHR43479:SF11">
    <property type="entry name" value="ACREF_ENVCD OPERON REPRESSOR-RELATED"/>
    <property type="match status" value="1"/>
</dbReference>
<name>R6TSX2_9BACT</name>
<dbReference type="AlphaFoldDB" id="R6TSX2"/>
<evidence type="ECO:0000256" key="2">
    <source>
        <dbReference type="PROSITE-ProRule" id="PRU00335"/>
    </source>
</evidence>
<dbReference type="STRING" id="1263015.BN580_01801"/>
<dbReference type="EMBL" id="CBFW010000288">
    <property type="protein sequence ID" value="CDC75285.1"/>
    <property type="molecule type" value="Genomic_DNA"/>
</dbReference>
<comment type="caution">
    <text evidence="4">The sequence shown here is derived from an EMBL/GenBank/DDBJ whole genome shotgun (WGS) entry which is preliminary data.</text>
</comment>
<dbReference type="SUPFAM" id="SSF46689">
    <property type="entry name" value="Homeodomain-like"/>
    <property type="match status" value="1"/>
</dbReference>
<dbReference type="Gene3D" id="1.10.357.10">
    <property type="entry name" value="Tetracycline Repressor, domain 2"/>
    <property type="match status" value="1"/>
</dbReference>
<dbReference type="InterPro" id="IPR009057">
    <property type="entry name" value="Homeodomain-like_sf"/>
</dbReference>
<dbReference type="InterPro" id="IPR050624">
    <property type="entry name" value="HTH-type_Tx_Regulator"/>
</dbReference>
<evidence type="ECO:0000313" key="5">
    <source>
        <dbReference type="Proteomes" id="UP000017938"/>
    </source>
</evidence>
<evidence type="ECO:0000256" key="1">
    <source>
        <dbReference type="ARBA" id="ARBA00023125"/>
    </source>
</evidence>
<dbReference type="Proteomes" id="UP000017938">
    <property type="component" value="Unassembled WGS sequence"/>
</dbReference>